<name>A0A385SM61_9BACT</name>
<dbReference type="AlphaFoldDB" id="A0A385SM61"/>
<dbReference type="GO" id="GO:0009253">
    <property type="term" value="P:peptidoglycan catabolic process"/>
    <property type="evidence" value="ECO:0007669"/>
    <property type="project" value="InterPro"/>
</dbReference>
<feature type="compositionally biased region" description="Basic and acidic residues" evidence="1">
    <location>
        <begin position="25"/>
        <end position="34"/>
    </location>
</feature>
<evidence type="ECO:0000313" key="3">
    <source>
        <dbReference type="Proteomes" id="UP000266183"/>
    </source>
</evidence>
<dbReference type="KEGG" id="chk:D4L85_20720"/>
<dbReference type="InterPro" id="IPR023346">
    <property type="entry name" value="Lysozyme-like_dom_sf"/>
</dbReference>
<gene>
    <name evidence="2" type="ORF">D4L85_20720</name>
</gene>
<protein>
    <submittedName>
        <fullName evidence="2">Uncharacterized protein</fullName>
    </submittedName>
</protein>
<feature type="region of interest" description="Disordered" evidence="1">
    <location>
        <begin position="1"/>
        <end position="55"/>
    </location>
</feature>
<dbReference type="Proteomes" id="UP000266183">
    <property type="component" value="Chromosome"/>
</dbReference>
<reference evidence="3" key="1">
    <citation type="submission" date="2018-09" db="EMBL/GenBank/DDBJ databases">
        <title>Chryseolinea sp. KIS68-18 isolated from soil.</title>
        <authorList>
            <person name="Weon H.-Y."/>
            <person name="Kwon S.-W."/>
            <person name="Lee S.A."/>
        </authorList>
    </citation>
    <scope>NUCLEOTIDE SEQUENCE [LARGE SCALE GENOMIC DNA]</scope>
    <source>
        <strain evidence="3">KIS68-18</strain>
    </source>
</reference>
<accession>A0A385SM61</accession>
<dbReference type="Gene3D" id="3.40.80.10">
    <property type="entry name" value="Peptidoglycan recognition protein-like"/>
    <property type="match status" value="1"/>
</dbReference>
<dbReference type="GO" id="GO:0008745">
    <property type="term" value="F:N-acetylmuramoyl-L-alanine amidase activity"/>
    <property type="evidence" value="ECO:0007669"/>
    <property type="project" value="InterPro"/>
</dbReference>
<feature type="compositionally biased region" description="Basic and acidic residues" evidence="1">
    <location>
        <begin position="41"/>
        <end position="55"/>
    </location>
</feature>
<evidence type="ECO:0000313" key="2">
    <source>
        <dbReference type="EMBL" id="AYB32853.1"/>
    </source>
</evidence>
<dbReference type="SUPFAM" id="SSF55846">
    <property type="entry name" value="N-acetylmuramoyl-L-alanine amidase-like"/>
    <property type="match status" value="1"/>
</dbReference>
<dbReference type="RefSeq" id="WP_119756101.1">
    <property type="nucleotide sequence ID" value="NZ_CP032382.1"/>
</dbReference>
<evidence type="ECO:0000256" key="1">
    <source>
        <dbReference type="SAM" id="MobiDB-lite"/>
    </source>
</evidence>
<organism evidence="2 3">
    <name type="scientific">Chryseolinea soli</name>
    <dbReference type="NCBI Taxonomy" id="2321403"/>
    <lineage>
        <taxon>Bacteria</taxon>
        <taxon>Pseudomonadati</taxon>
        <taxon>Bacteroidota</taxon>
        <taxon>Cytophagia</taxon>
        <taxon>Cytophagales</taxon>
        <taxon>Fulvivirgaceae</taxon>
        <taxon>Chryseolinea</taxon>
    </lineage>
</organism>
<dbReference type="InterPro" id="IPR036505">
    <property type="entry name" value="Amidase/PGRP_sf"/>
</dbReference>
<proteinExistence type="predicted"/>
<dbReference type="EMBL" id="CP032382">
    <property type="protein sequence ID" value="AYB32853.1"/>
    <property type="molecule type" value="Genomic_DNA"/>
</dbReference>
<dbReference type="SUPFAM" id="SSF53955">
    <property type="entry name" value="Lysozyme-like"/>
    <property type="match status" value="1"/>
</dbReference>
<keyword evidence="3" id="KW-1185">Reference proteome</keyword>
<dbReference type="OrthoDB" id="9798982at2"/>
<sequence>MNDYSIENYETPFRDMQLPGEEDDKNFGRYRTAEHTVYPGEQHESQEAPGHDEFEQDFSDHFTSDMEADMGLDEAAYDQEFFADEIPTLYPYEKGYSPYALQAKKQWKRGTNDLRPEAWRGKIFGLVVHTTGGSLPGKAVGKNVYPTIAAIDTYFNSYGCHYINGWKGIAGGDLVQVANEDKLAWGVGFGDQLKSIKAKRFEADLPAILVKLWKARWPGYTDPVGLAPVTNVNLCYVHMECLPVVYYVNNKTIIDTQHPPMRKGLRFTKAQHDSIAVVAYDIAIRNNWPMDTKWWRTPRFLGHEDLTPINRKDPNGGWDPGGLRVQPYIDWEYIYSQIELIHSKGVGAILSSPIAVASEVAGAIKTHSALFQGVATGTPSTPPAPDVPPNAPLPVPQTSWGDAVRSNRYYGDKLGWSKYSYQINDFLLPYVGLQNVSLSEEKFAEAVYYWQKQKGFAAKDCDGIIGPNTWRVMSALIPGVTATPPKPTPTTPANWVTTLTPLLEKYRGDIPLYFLLGWISIESGGRIEVTTHLDERGYFQIHPDESKMLKIVDHKRLSTDREFSIQGGIQLVNYLRRISEGVANTLGFQKDSSLYWHVVKLHHWLPLGVKSIVQEMVSQSFKPTNWTAFREFVVANSEKIKQRIKAGNAKHLVWDPMQGINNVEKLFKEANRIVPQSVTNEVLSDDELEDFDFSSETYYETDKAMDEFESESYYYQGEDY</sequence>